<dbReference type="Gene3D" id="1.20.1250.10">
    <property type="match status" value="1"/>
</dbReference>
<dbReference type="SUPFAM" id="SSF47266">
    <property type="entry name" value="4-helical cytokines"/>
    <property type="match status" value="1"/>
</dbReference>
<feature type="chain" id="PRO_5014127328" evidence="1">
    <location>
        <begin position="20"/>
        <end position="158"/>
    </location>
</feature>
<accession>A0A2H4QDA4</accession>
<dbReference type="AlphaFoldDB" id="A0A2H4QDA4"/>
<name>A0A2H4QDA4_CYNSE</name>
<feature type="signal peptide" evidence="1">
    <location>
        <begin position="1"/>
        <end position="19"/>
    </location>
</feature>
<keyword evidence="1" id="KW-0732">Signal</keyword>
<dbReference type="InterPro" id="IPR009079">
    <property type="entry name" value="4_helix_cytokine-like_core"/>
</dbReference>
<evidence type="ECO:0000256" key="1">
    <source>
        <dbReference type="SAM" id="SignalP"/>
    </source>
</evidence>
<organism evidence="2">
    <name type="scientific">Cynoglossus semilaevis</name>
    <name type="common">Tongue sole</name>
    <dbReference type="NCBI Taxonomy" id="244447"/>
    <lineage>
        <taxon>Eukaryota</taxon>
        <taxon>Metazoa</taxon>
        <taxon>Chordata</taxon>
        <taxon>Craniata</taxon>
        <taxon>Vertebrata</taxon>
        <taxon>Euteleostomi</taxon>
        <taxon>Actinopterygii</taxon>
        <taxon>Neopterygii</taxon>
        <taxon>Teleostei</taxon>
        <taxon>Neoteleostei</taxon>
        <taxon>Acanthomorphata</taxon>
        <taxon>Carangaria</taxon>
        <taxon>Pleuronectiformes</taxon>
        <taxon>Pleuronectoidei</taxon>
        <taxon>Cynoglossidae</taxon>
        <taxon>Cynoglossinae</taxon>
        <taxon>Cynoglossus</taxon>
    </lineage>
</organism>
<sequence>MQTALSVVYVCLVAAVGLSASPDKQYDSNRNSQHIIDAVNTTLVHVKNIWKVLTMSLNIRLSPPPIMGLTQITHDLGLLAVELQSPVTELLSQITVDVSGLEAKVRSRALRTGCLVDARPTGNTCNDLFPDTVFLLILAKVQRYLEELLLHKDKLSVC</sequence>
<protein>
    <submittedName>
        <fullName evidence="2">Leptin B</fullName>
    </submittedName>
</protein>
<proteinExistence type="evidence at transcript level"/>
<dbReference type="EMBL" id="MF784434">
    <property type="protein sequence ID" value="ATX63221.1"/>
    <property type="molecule type" value="mRNA"/>
</dbReference>
<reference evidence="2" key="1">
    <citation type="submission" date="2017-08" db="EMBL/GenBank/DDBJ databases">
        <authorList>
            <person name="de Groot N.N."/>
        </authorList>
    </citation>
    <scope>NUCLEOTIDE SEQUENCE</scope>
</reference>
<evidence type="ECO:0000313" key="2">
    <source>
        <dbReference type="EMBL" id="ATX63221.1"/>
    </source>
</evidence>